<dbReference type="Proteomes" id="UP000094784">
    <property type="component" value="Unassembled WGS sequence"/>
</dbReference>
<name>A0A1E4QYB8_9BACI</name>
<sequence>MELFNDYIEKAKEMEPTFEDKIVAQKGIMRSESFNENFEYIERMLNKLYEKTRILQNISEYTRTFLKTQVVGQKEELYELLKEAETTRDSIKRDGYKKRTLLFTEDLTAKKIDRDGIEIAPTSVSNGAITLLGKEEEFVPIKEVKVDREIALTQSNNKNILDGEPVRNFYLLDGPAPHGVAETYKLEFEKESYVTQIDIQNVNSDIKVVELIDKTNKKIQVTKQAATGFKRQLVSSVEVTIVDTSYRQVTYEYDATRMSSDFWHKVAQKEYAKEMGLSNSFDLEKESGLRQYKEDYQTYLNSVSAWEAERSAVNQRNAQMQSAYESAYSAWAINNPGAYDRS</sequence>
<dbReference type="RefSeq" id="WP_069483466.1">
    <property type="nucleotide sequence ID" value="NZ_KV766183.1"/>
</dbReference>
<accession>A0A1E4QYB8</accession>
<evidence type="ECO:0000313" key="2">
    <source>
        <dbReference type="Proteomes" id="UP000094784"/>
    </source>
</evidence>
<reference evidence="1 2" key="1">
    <citation type="submission" date="2016-09" db="EMBL/GenBank/DDBJ databases">
        <title>Draft genome sequence of the soil isolate, Lysinibacillus fusiformis M5, a potential hypoxanthine producer.</title>
        <authorList>
            <person name="Gallegos-Monterrosa R."/>
            <person name="Maroti G."/>
            <person name="Balint B."/>
            <person name="Kovacs A.T."/>
        </authorList>
    </citation>
    <scope>NUCLEOTIDE SEQUENCE [LARGE SCALE GENOMIC DNA]</scope>
    <source>
        <strain evidence="1 2">M5</strain>
    </source>
</reference>
<dbReference type="AlphaFoldDB" id="A0A1E4QYB8"/>
<gene>
    <name evidence="1" type="ORF">BG258_23240</name>
</gene>
<dbReference type="EMBL" id="MECQ01000008">
    <property type="protein sequence ID" value="ODV53220.1"/>
    <property type="molecule type" value="Genomic_DNA"/>
</dbReference>
<comment type="caution">
    <text evidence="1">The sequence shown here is derived from an EMBL/GenBank/DDBJ whole genome shotgun (WGS) entry which is preliminary data.</text>
</comment>
<organism evidence="1 2">
    <name type="scientific">Lysinibacillus fusiformis</name>
    <dbReference type="NCBI Taxonomy" id="28031"/>
    <lineage>
        <taxon>Bacteria</taxon>
        <taxon>Bacillati</taxon>
        <taxon>Bacillota</taxon>
        <taxon>Bacilli</taxon>
        <taxon>Bacillales</taxon>
        <taxon>Bacillaceae</taxon>
        <taxon>Lysinibacillus</taxon>
    </lineage>
</organism>
<proteinExistence type="predicted"/>
<protein>
    <submittedName>
        <fullName evidence="1">Uncharacterized protein</fullName>
    </submittedName>
</protein>
<evidence type="ECO:0000313" key="1">
    <source>
        <dbReference type="EMBL" id="ODV53220.1"/>
    </source>
</evidence>